<feature type="compositionally biased region" description="Low complexity" evidence="1">
    <location>
        <begin position="415"/>
        <end position="451"/>
    </location>
</feature>
<dbReference type="AlphaFoldDB" id="A0A4P9XBG7"/>
<proteinExistence type="predicted"/>
<evidence type="ECO:0000256" key="1">
    <source>
        <dbReference type="SAM" id="MobiDB-lite"/>
    </source>
</evidence>
<feature type="compositionally biased region" description="Basic residues" evidence="1">
    <location>
        <begin position="89"/>
        <end position="101"/>
    </location>
</feature>
<evidence type="ECO:0000313" key="2">
    <source>
        <dbReference type="EMBL" id="RKP02722.1"/>
    </source>
</evidence>
<gene>
    <name evidence="2" type="ORF">CXG81DRAFT_17609</name>
</gene>
<dbReference type="Proteomes" id="UP000274922">
    <property type="component" value="Unassembled WGS sequence"/>
</dbReference>
<dbReference type="SUPFAM" id="SSF52540">
    <property type="entry name" value="P-loop containing nucleoside triphosphate hydrolases"/>
    <property type="match status" value="1"/>
</dbReference>
<keyword evidence="3" id="KW-1185">Reference proteome</keyword>
<dbReference type="Gene3D" id="3.40.50.300">
    <property type="entry name" value="P-loop containing nucleotide triphosphate hydrolases"/>
    <property type="match status" value="1"/>
</dbReference>
<feature type="compositionally biased region" description="Basic residues" evidence="1">
    <location>
        <begin position="378"/>
        <end position="389"/>
    </location>
</feature>
<feature type="compositionally biased region" description="Gly residues" evidence="1">
    <location>
        <begin position="349"/>
        <end position="361"/>
    </location>
</feature>
<sequence length="537" mass="54726">MPYGARSQIHRSSATPVGQQLSFIEFLDITGVSRHPASRAVFFAPGAYDAVILVYDCSNSKSHQNLVKWVREVALASAHAPASGLSHPYPHHHHHHHHHHGSATPLLPGTPIASTPGGSHAAFELDLKVGPTPDAVFLSGAHAGTAPASALSAGPPLPVPLLIVGTKRDLVEPGGRFLPDRRLANEWDCPAIEISTRPRPRALAPAAAPPDPAAGGDYLDLNASSEDHANHAFFDVFFDRVVASKAAGAMPSMPSLDGAGSSAGGLGAVGGGGGGSPYPSRLLSTHHSAFSASSPLSSTAGPHGSDHSLVYGADRYGGDRYASDGGSLHAHGPAHGLTPAVSRSSAILHGGGGGGTVGSATGGFPTAALGPPSAGRSLHGHHHHRHHDAHHGTPPGRTPPARGATPRERGVTPGSASAASAAAAAADHSPLAASHAISPQPAGAGRWAAANGRRRGARVRGQASEIAADRKKEGDGTDAEEYGGAGGIAELEGEPALVARRADFVDQQQRREREAGQQRGSGGGRIGAPRHQRVDKR</sequence>
<organism evidence="2 3">
    <name type="scientific">Caulochytrium protostelioides</name>
    <dbReference type="NCBI Taxonomy" id="1555241"/>
    <lineage>
        <taxon>Eukaryota</taxon>
        <taxon>Fungi</taxon>
        <taxon>Fungi incertae sedis</taxon>
        <taxon>Chytridiomycota</taxon>
        <taxon>Chytridiomycota incertae sedis</taxon>
        <taxon>Chytridiomycetes</taxon>
        <taxon>Caulochytriales</taxon>
        <taxon>Caulochytriaceae</taxon>
        <taxon>Caulochytrium</taxon>
    </lineage>
</organism>
<accession>A0A4P9XBG7</accession>
<feature type="compositionally biased region" description="Basic residues" evidence="1">
    <location>
        <begin position="528"/>
        <end position="537"/>
    </location>
</feature>
<feature type="region of interest" description="Disordered" evidence="1">
    <location>
        <begin position="345"/>
        <end position="486"/>
    </location>
</feature>
<feature type="compositionally biased region" description="Low complexity" evidence="1">
    <location>
        <begin position="392"/>
        <end position="404"/>
    </location>
</feature>
<dbReference type="InterPro" id="IPR027417">
    <property type="entry name" value="P-loop_NTPase"/>
</dbReference>
<dbReference type="EMBL" id="ML014136">
    <property type="protein sequence ID" value="RKP02722.1"/>
    <property type="molecule type" value="Genomic_DNA"/>
</dbReference>
<evidence type="ECO:0000313" key="3">
    <source>
        <dbReference type="Proteomes" id="UP000274922"/>
    </source>
</evidence>
<protein>
    <submittedName>
        <fullName evidence="2">Uncharacterized protein</fullName>
    </submittedName>
</protein>
<feature type="region of interest" description="Disordered" evidence="1">
    <location>
        <begin position="81"/>
        <end position="113"/>
    </location>
</feature>
<feature type="region of interest" description="Disordered" evidence="1">
    <location>
        <begin position="501"/>
        <end position="537"/>
    </location>
</feature>
<feature type="compositionally biased region" description="Basic and acidic residues" evidence="1">
    <location>
        <begin position="501"/>
        <end position="516"/>
    </location>
</feature>
<reference evidence="3" key="1">
    <citation type="journal article" date="2018" name="Nat. Microbiol.">
        <title>Leveraging single-cell genomics to expand the fungal tree of life.</title>
        <authorList>
            <person name="Ahrendt S.R."/>
            <person name="Quandt C.A."/>
            <person name="Ciobanu D."/>
            <person name="Clum A."/>
            <person name="Salamov A."/>
            <person name="Andreopoulos B."/>
            <person name="Cheng J.F."/>
            <person name="Woyke T."/>
            <person name="Pelin A."/>
            <person name="Henrissat B."/>
            <person name="Reynolds N.K."/>
            <person name="Benny G.L."/>
            <person name="Smith M.E."/>
            <person name="James T.Y."/>
            <person name="Grigoriev I.V."/>
        </authorList>
    </citation>
    <scope>NUCLEOTIDE SEQUENCE [LARGE SCALE GENOMIC DNA]</scope>
    <source>
        <strain evidence="3">ATCC 52028</strain>
    </source>
</reference>
<name>A0A4P9XBG7_9FUNG</name>
<dbReference type="OrthoDB" id="8954335at2759"/>